<dbReference type="InterPro" id="IPR052707">
    <property type="entry name" value="OsmC_Ohr_Peroxiredoxin"/>
</dbReference>
<comment type="caution">
    <text evidence="1">The sequence shown here is derived from an EMBL/GenBank/DDBJ whole genome shotgun (WGS) entry which is preliminary data.</text>
</comment>
<dbReference type="Proteomes" id="UP000237082">
    <property type="component" value="Unassembled WGS sequence"/>
</dbReference>
<dbReference type="OrthoDB" id="9795405at2"/>
<dbReference type="InterPro" id="IPR003718">
    <property type="entry name" value="OsmC/Ohr_fam"/>
</dbReference>
<dbReference type="AlphaFoldDB" id="A0A2S5DBX1"/>
<sequence>MAQHQAEVIWRRGDQDFLDRRYSRKHVLKFDGGMEVAGSSSPLVVPTPYSDPAAVDPEEAFIAALSGCHMLWFLDLAARAGFRVDEYHDLAVGEMGRNEAGKAWVARVTLQPKVAFSGDALPAPEQVKQLHHVAHAECFIARSVKTEVVCQPRPA</sequence>
<dbReference type="InterPro" id="IPR015946">
    <property type="entry name" value="KH_dom-like_a/b"/>
</dbReference>
<dbReference type="Gene3D" id="3.30.300.20">
    <property type="match status" value="1"/>
</dbReference>
<gene>
    <name evidence="1" type="ORF">C2I19_18180</name>
</gene>
<dbReference type="InterPro" id="IPR036102">
    <property type="entry name" value="OsmC/Ohrsf"/>
</dbReference>
<proteinExistence type="predicted"/>
<dbReference type="PANTHER" id="PTHR42830:SF2">
    <property type="entry name" value="OSMC_OHR FAMILY PROTEIN"/>
    <property type="match status" value="1"/>
</dbReference>
<evidence type="ECO:0000313" key="1">
    <source>
        <dbReference type="EMBL" id="POZ60585.1"/>
    </source>
</evidence>
<dbReference type="EMBL" id="PQWB01000115">
    <property type="protein sequence ID" value="POZ60585.1"/>
    <property type="molecule type" value="Genomic_DNA"/>
</dbReference>
<protein>
    <submittedName>
        <fullName evidence="1">Peroxiredoxin</fullName>
    </submittedName>
</protein>
<dbReference type="PANTHER" id="PTHR42830">
    <property type="entry name" value="OSMOTICALLY INDUCIBLE FAMILY PROTEIN"/>
    <property type="match status" value="1"/>
</dbReference>
<keyword evidence="2" id="KW-1185">Reference proteome</keyword>
<evidence type="ECO:0000313" key="2">
    <source>
        <dbReference type="Proteomes" id="UP000237082"/>
    </source>
</evidence>
<reference evidence="2" key="1">
    <citation type="submission" date="2018-02" db="EMBL/GenBank/DDBJ databases">
        <authorList>
            <person name="O'Hara-Hanley K."/>
            <person name="Soby S."/>
        </authorList>
    </citation>
    <scope>NUCLEOTIDE SEQUENCE [LARGE SCALE GENOMIC DNA]</scope>
    <source>
        <strain evidence="2">MWU14-2602</strain>
    </source>
</reference>
<accession>A0A2S5DBX1</accession>
<organism evidence="1 2">
    <name type="scientific">Chromobacterium alticapitis</name>
    <dbReference type="NCBI Taxonomy" id="2073169"/>
    <lineage>
        <taxon>Bacteria</taxon>
        <taxon>Pseudomonadati</taxon>
        <taxon>Pseudomonadota</taxon>
        <taxon>Betaproteobacteria</taxon>
        <taxon>Neisseriales</taxon>
        <taxon>Chromobacteriaceae</taxon>
        <taxon>Chromobacterium</taxon>
    </lineage>
</organism>
<dbReference type="SUPFAM" id="SSF82784">
    <property type="entry name" value="OsmC-like"/>
    <property type="match status" value="1"/>
</dbReference>
<dbReference type="RefSeq" id="WP_103904054.1">
    <property type="nucleotide sequence ID" value="NZ_PQWB01000115.1"/>
</dbReference>
<dbReference type="Pfam" id="PF02566">
    <property type="entry name" value="OsmC"/>
    <property type="match status" value="1"/>
</dbReference>
<name>A0A2S5DBX1_9NEIS</name>